<gene>
    <name evidence="2" type="ORF">BLA29_013760</name>
</gene>
<comment type="caution">
    <text evidence="2">The sequence shown here is derived from an EMBL/GenBank/DDBJ whole genome shotgun (WGS) entry which is preliminary data.</text>
</comment>
<evidence type="ECO:0000313" key="2">
    <source>
        <dbReference type="EMBL" id="OTF83573.1"/>
    </source>
</evidence>
<dbReference type="EMBL" id="MUJZ01003146">
    <property type="protein sequence ID" value="OTF83573.1"/>
    <property type="molecule type" value="Genomic_DNA"/>
</dbReference>
<sequence length="102" mass="11318">MQPQQPQLNPMGGYGQPPPNPMNFGGNVGYQSPQTGPAGQPIIQQPMNFYPPPMAQQQHVPFGPYSDPSVPRGLEILLTLNQLIIEQQVEMLEGKKFLFDIM</sequence>
<organism evidence="2 3">
    <name type="scientific">Euroglyphus maynei</name>
    <name type="common">Mayne's house dust mite</name>
    <dbReference type="NCBI Taxonomy" id="6958"/>
    <lineage>
        <taxon>Eukaryota</taxon>
        <taxon>Metazoa</taxon>
        <taxon>Ecdysozoa</taxon>
        <taxon>Arthropoda</taxon>
        <taxon>Chelicerata</taxon>
        <taxon>Arachnida</taxon>
        <taxon>Acari</taxon>
        <taxon>Acariformes</taxon>
        <taxon>Sarcoptiformes</taxon>
        <taxon>Astigmata</taxon>
        <taxon>Psoroptidia</taxon>
        <taxon>Analgoidea</taxon>
        <taxon>Pyroglyphidae</taxon>
        <taxon>Pyroglyphinae</taxon>
        <taxon>Euroglyphus</taxon>
    </lineage>
</organism>
<proteinExistence type="predicted"/>
<dbReference type="AlphaFoldDB" id="A0A1Y3BUW1"/>
<evidence type="ECO:0000256" key="1">
    <source>
        <dbReference type="SAM" id="MobiDB-lite"/>
    </source>
</evidence>
<evidence type="ECO:0000313" key="3">
    <source>
        <dbReference type="Proteomes" id="UP000194236"/>
    </source>
</evidence>
<name>A0A1Y3BUW1_EURMA</name>
<keyword evidence="3" id="KW-1185">Reference proteome</keyword>
<dbReference type="Proteomes" id="UP000194236">
    <property type="component" value="Unassembled WGS sequence"/>
</dbReference>
<protein>
    <submittedName>
        <fullName evidence="2">Uncharacterized protein</fullName>
    </submittedName>
</protein>
<reference evidence="2 3" key="1">
    <citation type="submission" date="2017-03" db="EMBL/GenBank/DDBJ databases">
        <title>Genome Survey of Euroglyphus maynei.</title>
        <authorList>
            <person name="Arlian L.G."/>
            <person name="Morgan M.S."/>
            <person name="Rider S.D."/>
        </authorList>
    </citation>
    <scope>NUCLEOTIDE SEQUENCE [LARGE SCALE GENOMIC DNA]</scope>
    <source>
        <strain evidence="2">Arlian Lab</strain>
        <tissue evidence="2">Whole body</tissue>
    </source>
</reference>
<feature type="region of interest" description="Disordered" evidence="1">
    <location>
        <begin position="1"/>
        <end position="66"/>
    </location>
</feature>
<accession>A0A1Y3BUW1</accession>
<feature type="compositionally biased region" description="Polar residues" evidence="1">
    <location>
        <begin position="29"/>
        <end position="47"/>
    </location>
</feature>